<evidence type="ECO:0000256" key="1">
    <source>
        <dbReference type="ARBA" id="ARBA00022516"/>
    </source>
</evidence>
<keyword evidence="3" id="KW-0443">Lipid metabolism</keyword>
<reference evidence="5 6" key="1">
    <citation type="submission" date="2018-07" db="EMBL/GenBank/DDBJ databases">
        <title>Mechanisms of high-level aminoglycoside resistance among Gram-negative pathogens in Brazil.</title>
        <authorList>
            <person name="Ballaben A.S."/>
            <person name="Darini A.L.C."/>
            <person name="Doi Y."/>
        </authorList>
    </citation>
    <scope>NUCLEOTIDE SEQUENCE [LARGE SCALE GENOMIC DNA]</scope>
    <source>
        <strain evidence="5 6">B2-305</strain>
    </source>
</reference>
<dbReference type="PANTHER" id="PTHR38764:SF1">
    <property type="entry name" value="ACYL CARRIER PROTEIN PHOSPHODIESTERASE"/>
    <property type="match status" value="1"/>
</dbReference>
<keyword evidence="2" id="KW-0378">Hydrolase</keyword>
<keyword evidence="4" id="KW-0275">Fatty acid biosynthesis</keyword>
<dbReference type="GO" id="GO:0006633">
    <property type="term" value="P:fatty acid biosynthetic process"/>
    <property type="evidence" value="ECO:0007669"/>
    <property type="project" value="UniProtKB-KW"/>
</dbReference>
<dbReference type="EMBL" id="QORE01002268">
    <property type="protein sequence ID" value="RCI70257.1"/>
    <property type="molecule type" value="Genomic_DNA"/>
</dbReference>
<dbReference type="Pfam" id="PF04336">
    <property type="entry name" value="ACP_PD"/>
    <property type="match status" value="1"/>
</dbReference>
<gene>
    <name evidence="5" type="ORF">DT376_35525</name>
</gene>
<feature type="non-terminal residue" evidence="5">
    <location>
        <position position="1"/>
    </location>
</feature>
<evidence type="ECO:0000313" key="6">
    <source>
        <dbReference type="Proteomes" id="UP000253594"/>
    </source>
</evidence>
<sequence length="94" mass="10807">LPLCGERVHGTLRTPSPLPERLARIAPRRAAQDWLGSYREFAVLREVLGGMSRRLSRPHLLDGSWEELAQRYDDLSADFRAFYPQLQAFALSQR</sequence>
<dbReference type="GO" id="GO:0008770">
    <property type="term" value="F:[acyl-carrier-protein] phosphodiesterase activity"/>
    <property type="evidence" value="ECO:0007669"/>
    <property type="project" value="InterPro"/>
</dbReference>
<evidence type="ECO:0000313" key="5">
    <source>
        <dbReference type="EMBL" id="RCI70257.1"/>
    </source>
</evidence>
<dbReference type="Proteomes" id="UP000253594">
    <property type="component" value="Unassembled WGS sequence"/>
</dbReference>
<organism evidence="5 6">
    <name type="scientific">Pseudomonas aeruginosa</name>
    <dbReference type="NCBI Taxonomy" id="287"/>
    <lineage>
        <taxon>Bacteria</taxon>
        <taxon>Pseudomonadati</taxon>
        <taxon>Pseudomonadota</taxon>
        <taxon>Gammaproteobacteria</taxon>
        <taxon>Pseudomonadales</taxon>
        <taxon>Pseudomonadaceae</taxon>
        <taxon>Pseudomonas</taxon>
    </lineage>
</organism>
<evidence type="ECO:0000256" key="2">
    <source>
        <dbReference type="ARBA" id="ARBA00022801"/>
    </source>
</evidence>
<keyword evidence="4" id="KW-0276">Fatty acid metabolism</keyword>
<proteinExistence type="predicted"/>
<dbReference type="InterPro" id="IPR007431">
    <property type="entry name" value="ACP_PD"/>
</dbReference>
<protein>
    <submittedName>
        <fullName evidence="5">DUF479 domain-containing protein</fullName>
    </submittedName>
</protein>
<comment type="caution">
    <text evidence="5">The sequence shown here is derived from an EMBL/GenBank/DDBJ whole genome shotgun (WGS) entry which is preliminary data.</text>
</comment>
<accession>A0A367LYF5</accession>
<dbReference type="AlphaFoldDB" id="A0A367LYF5"/>
<evidence type="ECO:0000256" key="3">
    <source>
        <dbReference type="ARBA" id="ARBA00023098"/>
    </source>
</evidence>
<evidence type="ECO:0000256" key="4">
    <source>
        <dbReference type="ARBA" id="ARBA00023160"/>
    </source>
</evidence>
<dbReference type="PANTHER" id="PTHR38764">
    <property type="entry name" value="ACYL CARRIER PROTEIN PHOSPHODIESTERASE"/>
    <property type="match status" value="1"/>
</dbReference>
<keyword evidence="1" id="KW-0444">Lipid biosynthesis</keyword>
<name>A0A367LYF5_PSEAI</name>